<dbReference type="RefSeq" id="WP_197159666.1">
    <property type="nucleotide sequence ID" value="NZ_JADZGI010000001.1"/>
</dbReference>
<evidence type="ECO:0008006" key="3">
    <source>
        <dbReference type="Google" id="ProtNLM"/>
    </source>
</evidence>
<gene>
    <name evidence="1" type="ORF">I5E68_00085</name>
</gene>
<dbReference type="AlphaFoldDB" id="A0A931H8L7"/>
<accession>A0A931H8L7</accession>
<keyword evidence="2" id="KW-1185">Reference proteome</keyword>
<dbReference type="SUPFAM" id="SSF141371">
    <property type="entry name" value="PilZ domain-like"/>
    <property type="match status" value="1"/>
</dbReference>
<reference evidence="1" key="1">
    <citation type="submission" date="2020-11" db="EMBL/GenBank/DDBJ databases">
        <title>Novosphingobium aureum sp. nov., a marine bacterium isolated from sediment of a salt flat.</title>
        <authorList>
            <person name="Yoo Y."/>
            <person name="Kim J.-J."/>
        </authorList>
    </citation>
    <scope>NUCLEOTIDE SEQUENCE</scope>
    <source>
        <strain evidence="1">YJ-S2-02</strain>
    </source>
</reference>
<dbReference type="Proteomes" id="UP000617634">
    <property type="component" value="Unassembled WGS sequence"/>
</dbReference>
<evidence type="ECO:0000313" key="1">
    <source>
        <dbReference type="EMBL" id="MBH0111346.1"/>
    </source>
</evidence>
<organism evidence="1 2">
    <name type="scientific">Novosphingobium aureum</name>
    <dbReference type="NCBI Taxonomy" id="2792964"/>
    <lineage>
        <taxon>Bacteria</taxon>
        <taxon>Pseudomonadati</taxon>
        <taxon>Pseudomonadota</taxon>
        <taxon>Alphaproteobacteria</taxon>
        <taxon>Sphingomonadales</taxon>
        <taxon>Sphingomonadaceae</taxon>
        <taxon>Novosphingobium</taxon>
    </lineage>
</organism>
<dbReference type="EMBL" id="JADZGI010000001">
    <property type="protein sequence ID" value="MBH0111346.1"/>
    <property type="molecule type" value="Genomic_DNA"/>
</dbReference>
<name>A0A931H8L7_9SPHN</name>
<protein>
    <recommendedName>
        <fullName evidence="3">PilZ domain-containing protein</fullName>
    </recommendedName>
</protein>
<sequence length="152" mass="16150">MGLAARIQIDDRFGERREVAIPGTIRKEAAPIDVEIENLSITGFRATLGSELHEGDSITIGAAWMGRRAASVVWAKHPSYGFVFDQPLTEAEFASADAVSNVQPIGTAPLPAMSPRLDPNARPPRGGMAKSLAMATASVLIAVGEGLRKRSK</sequence>
<proteinExistence type="predicted"/>
<evidence type="ECO:0000313" key="2">
    <source>
        <dbReference type="Proteomes" id="UP000617634"/>
    </source>
</evidence>
<comment type="caution">
    <text evidence="1">The sequence shown here is derived from an EMBL/GenBank/DDBJ whole genome shotgun (WGS) entry which is preliminary data.</text>
</comment>